<reference evidence="1" key="1">
    <citation type="submission" date="2014-11" db="EMBL/GenBank/DDBJ databases">
        <authorList>
            <person name="Amaro Gonzalez C."/>
        </authorList>
    </citation>
    <scope>NUCLEOTIDE SEQUENCE</scope>
</reference>
<dbReference type="AlphaFoldDB" id="A0A0E9SG22"/>
<reference evidence="1" key="2">
    <citation type="journal article" date="2015" name="Fish Shellfish Immunol.">
        <title>Early steps in the European eel (Anguilla anguilla)-Vibrio vulnificus interaction in the gills: Role of the RtxA13 toxin.</title>
        <authorList>
            <person name="Callol A."/>
            <person name="Pajuelo D."/>
            <person name="Ebbesson L."/>
            <person name="Teles M."/>
            <person name="MacKenzie S."/>
            <person name="Amaro C."/>
        </authorList>
    </citation>
    <scope>NUCLEOTIDE SEQUENCE</scope>
</reference>
<protein>
    <submittedName>
        <fullName evidence="1">Uncharacterized protein</fullName>
    </submittedName>
</protein>
<organism evidence="1">
    <name type="scientific">Anguilla anguilla</name>
    <name type="common">European freshwater eel</name>
    <name type="synonym">Muraena anguilla</name>
    <dbReference type="NCBI Taxonomy" id="7936"/>
    <lineage>
        <taxon>Eukaryota</taxon>
        <taxon>Metazoa</taxon>
        <taxon>Chordata</taxon>
        <taxon>Craniata</taxon>
        <taxon>Vertebrata</taxon>
        <taxon>Euteleostomi</taxon>
        <taxon>Actinopterygii</taxon>
        <taxon>Neopterygii</taxon>
        <taxon>Teleostei</taxon>
        <taxon>Anguilliformes</taxon>
        <taxon>Anguillidae</taxon>
        <taxon>Anguilla</taxon>
    </lineage>
</organism>
<sequence>MFALNFNSYLFPVSCDTGRPDIF</sequence>
<evidence type="ECO:0000313" key="1">
    <source>
        <dbReference type="EMBL" id="JAH40304.1"/>
    </source>
</evidence>
<accession>A0A0E9SG22</accession>
<dbReference type="EMBL" id="GBXM01068273">
    <property type="protein sequence ID" value="JAH40304.1"/>
    <property type="molecule type" value="Transcribed_RNA"/>
</dbReference>
<name>A0A0E9SG22_ANGAN</name>
<proteinExistence type="predicted"/>